<dbReference type="InterPro" id="IPR010290">
    <property type="entry name" value="TM_effector"/>
</dbReference>
<accession>A0ABP7BR12</accession>
<dbReference type="InterPro" id="IPR036259">
    <property type="entry name" value="MFS_trans_sf"/>
</dbReference>
<feature type="transmembrane region" description="Helical" evidence="7">
    <location>
        <begin position="205"/>
        <end position="231"/>
    </location>
</feature>
<evidence type="ECO:0000256" key="4">
    <source>
        <dbReference type="ARBA" id="ARBA00022692"/>
    </source>
</evidence>
<evidence type="ECO:0000256" key="1">
    <source>
        <dbReference type="ARBA" id="ARBA00004651"/>
    </source>
</evidence>
<evidence type="ECO:0000256" key="2">
    <source>
        <dbReference type="ARBA" id="ARBA00022448"/>
    </source>
</evidence>
<feature type="transmembrane region" description="Helical" evidence="7">
    <location>
        <begin position="320"/>
        <end position="346"/>
    </location>
</feature>
<comment type="caution">
    <text evidence="8">The sequence shown here is derived from an EMBL/GenBank/DDBJ whole genome shotgun (WGS) entry which is preliminary data.</text>
</comment>
<evidence type="ECO:0000313" key="8">
    <source>
        <dbReference type="EMBL" id="GAA3666224.1"/>
    </source>
</evidence>
<feature type="transmembrane region" description="Helical" evidence="7">
    <location>
        <begin position="36"/>
        <end position="54"/>
    </location>
</feature>
<keyword evidence="3" id="KW-1003">Cell membrane</keyword>
<evidence type="ECO:0000256" key="5">
    <source>
        <dbReference type="ARBA" id="ARBA00022989"/>
    </source>
</evidence>
<feature type="transmembrane region" description="Helical" evidence="7">
    <location>
        <begin position="237"/>
        <end position="258"/>
    </location>
</feature>
<feature type="transmembrane region" description="Helical" evidence="7">
    <location>
        <begin position="265"/>
        <end position="283"/>
    </location>
</feature>
<dbReference type="CDD" id="cd06173">
    <property type="entry name" value="MFS_MefA_like"/>
    <property type="match status" value="1"/>
</dbReference>
<dbReference type="SUPFAM" id="SSF103473">
    <property type="entry name" value="MFS general substrate transporter"/>
    <property type="match status" value="1"/>
</dbReference>
<gene>
    <name evidence="8" type="ORF">GCM10022267_60700</name>
</gene>
<keyword evidence="2" id="KW-0813">Transport</keyword>
<feature type="transmembrane region" description="Helical" evidence="7">
    <location>
        <begin position="149"/>
        <end position="176"/>
    </location>
</feature>
<dbReference type="EMBL" id="BAABBE010000019">
    <property type="protein sequence ID" value="GAA3666224.1"/>
    <property type="molecule type" value="Genomic_DNA"/>
</dbReference>
<reference evidence="9" key="1">
    <citation type="journal article" date="2019" name="Int. J. Syst. Evol. Microbiol.">
        <title>The Global Catalogue of Microorganisms (GCM) 10K type strain sequencing project: providing services to taxonomists for standard genome sequencing and annotation.</title>
        <authorList>
            <consortium name="The Broad Institute Genomics Platform"/>
            <consortium name="The Broad Institute Genome Sequencing Center for Infectious Disease"/>
            <person name="Wu L."/>
            <person name="Ma J."/>
        </authorList>
    </citation>
    <scope>NUCLEOTIDE SEQUENCE [LARGE SCALE GENOMIC DNA]</scope>
    <source>
        <strain evidence="9">JCM 17494</strain>
    </source>
</reference>
<keyword evidence="6 7" id="KW-0472">Membrane</keyword>
<name>A0ABP7BR12_9PSEU</name>
<keyword evidence="5 7" id="KW-1133">Transmembrane helix</keyword>
<organism evidence="8 9">
    <name type="scientific">Lentzea roselyniae</name>
    <dbReference type="NCBI Taxonomy" id="531940"/>
    <lineage>
        <taxon>Bacteria</taxon>
        <taxon>Bacillati</taxon>
        <taxon>Actinomycetota</taxon>
        <taxon>Actinomycetes</taxon>
        <taxon>Pseudonocardiales</taxon>
        <taxon>Pseudonocardiaceae</taxon>
        <taxon>Lentzea</taxon>
    </lineage>
</organism>
<dbReference type="Pfam" id="PF05977">
    <property type="entry name" value="MFS_3"/>
    <property type="match status" value="1"/>
</dbReference>
<comment type="subcellular location">
    <subcellularLocation>
        <location evidence="1">Cell membrane</location>
        <topology evidence="1">Multi-pass membrane protein</topology>
    </subcellularLocation>
</comment>
<dbReference type="PANTHER" id="PTHR23513">
    <property type="entry name" value="INTEGRAL MEMBRANE EFFLUX PROTEIN-RELATED"/>
    <property type="match status" value="1"/>
</dbReference>
<protein>
    <submittedName>
        <fullName evidence="8">MFS transporter</fullName>
    </submittedName>
</protein>
<evidence type="ECO:0000256" key="7">
    <source>
        <dbReference type="SAM" id="Phobius"/>
    </source>
</evidence>
<feature type="transmembrane region" description="Helical" evidence="7">
    <location>
        <begin position="12"/>
        <end position="30"/>
    </location>
</feature>
<dbReference type="PANTHER" id="PTHR23513:SF6">
    <property type="entry name" value="MAJOR FACILITATOR SUPERFAMILY ASSOCIATED DOMAIN-CONTAINING PROTEIN"/>
    <property type="match status" value="1"/>
</dbReference>
<sequence length="392" mass="39962">MRDFRFLWTGRAVSLLGSWLLVVAVPAHMYALTGSVFATGLTLAAEYLPALLLGPMAGVLVDRWDRRRVMIAADVFRAGAVAVMLIGTPAAIYVAVIAESVGAVVFRPAAQAHVPAVVGTGRALSSANSWNAATDGVVRLVGPPLGGVLLAWAGFEVLIGLDVASYLVSAVAIACTRRRSSEKTGRAGLKAGLKALGELKLARTLLPLTGVFLAANAALSALLVPFGVRILGGSTQVGMVLSALGVGFLAGAVAVRWLDRVQLRTVLAGAQLGTAGGFAVLFGAQELGIAMIAAVVIGAFGSITVVAPQTALQRVADNEYLGRISAVFLAVEALATLIGAIVGPWVAESVSLSFAAMGAAVITAVGALVGAVTVPRVMLAPKRSNEQADSHA</sequence>
<dbReference type="Gene3D" id="1.20.1250.20">
    <property type="entry name" value="MFS general substrate transporter like domains"/>
    <property type="match status" value="1"/>
</dbReference>
<feature type="transmembrane region" description="Helical" evidence="7">
    <location>
        <begin position="352"/>
        <end position="374"/>
    </location>
</feature>
<keyword evidence="9" id="KW-1185">Reference proteome</keyword>
<keyword evidence="4 7" id="KW-0812">Transmembrane</keyword>
<dbReference type="Proteomes" id="UP001500711">
    <property type="component" value="Unassembled WGS sequence"/>
</dbReference>
<feature type="transmembrane region" description="Helical" evidence="7">
    <location>
        <begin position="75"/>
        <end position="98"/>
    </location>
</feature>
<evidence type="ECO:0000256" key="3">
    <source>
        <dbReference type="ARBA" id="ARBA00022475"/>
    </source>
</evidence>
<evidence type="ECO:0000256" key="6">
    <source>
        <dbReference type="ARBA" id="ARBA00023136"/>
    </source>
</evidence>
<proteinExistence type="predicted"/>
<evidence type="ECO:0000313" key="9">
    <source>
        <dbReference type="Proteomes" id="UP001500711"/>
    </source>
</evidence>
<feature type="transmembrane region" description="Helical" evidence="7">
    <location>
        <begin position="289"/>
        <end position="308"/>
    </location>
</feature>